<evidence type="ECO:0000313" key="10">
    <source>
        <dbReference type="EMBL" id="KAK5047346.1"/>
    </source>
</evidence>
<comment type="subcellular location">
    <subcellularLocation>
        <location evidence="1">Membrane</location>
        <topology evidence="1">Multi-pass membrane protein</topology>
    </subcellularLocation>
</comment>
<dbReference type="InterPro" id="IPR036259">
    <property type="entry name" value="MFS_trans_sf"/>
</dbReference>
<dbReference type="PROSITE" id="PS50850">
    <property type="entry name" value="MFS"/>
    <property type="match status" value="1"/>
</dbReference>
<keyword evidence="4 8" id="KW-0812">Transmembrane</keyword>
<evidence type="ECO:0000259" key="9">
    <source>
        <dbReference type="PROSITE" id="PS50850"/>
    </source>
</evidence>
<gene>
    <name evidence="10" type="ORF">LTR84_006869</name>
</gene>
<feature type="transmembrane region" description="Helical" evidence="8">
    <location>
        <begin position="364"/>
        <end position="389"/>
    </location>
</feature>
<keyword evidence="6 8" id="KW-0472">Membrane</keyword>
<evidence type="ECO:0000256" key="1">
    <source>
        <dbReference type="ARBA" id="ARBA00004141"/>
    </source>
</evidence>
<accession>A0AAV9N0D6</accession>
<feature type="transmembrane region" description="Helical" evidence="8">
    <location>
        <begin position="401"/>
        <end position="424"/>
    </location>
</feature>
<dbReference type="Pfam" id="PF00083">
    <property type="entry name" value="Sugar_tr"/>
    <property type="match status" value="1"/>
</dbReference>
<evidence type="ECO:0000256" key="5">
    <source>
        <dbReference type="ARBA" id="ARBA00022989"/>
    </source>
</evidence>
<keyword evidence="5 8" id="KW-1133">Transmembrane helix</keyword>
<dbReference type="InterPro" id="IPR050360">
    <property type="entry name" value="MFS_Sugar_Transporters"/>
</dbReference>
<feature type="transmembrane region" description="Helical" evidence="8">
    <location>
        <begin position="94"/>
        <end position="114"/>
    </location>
</feature>
<evidence type="ECO:0000256" key="7">
    <source>
        <dbReference type="RuleBase" id="RU003346"/>
    </source>
</evidence>
<protein>
    <recommendedName>
        <fullName evidence="9">Major facilitator superfamily (MFS) profile domain-containing protein</fullName>
    </recommendedName>
</protein>
<dbReference type="InterPro" id="IPR005828">
    <property type="entry name" value="MFS_sugar_transport-like"/>
</dbReference>
<feature type="domain" description="Major facilitator superfamily (MFS) profile" evidence="9">
    <location>
        <begin position="17"/>
        <end position="458"/>
    </location>
</feature>
<dbReference type="SUPFAM" id="SSF103473">
    <property type="entry name" value="MFS general substrate transporter"/>
    <property type="match status" value="1"/>
</dbReference>
<evidence type="ECO:0000256" key="3">
    <source>
        <dbReference type="ARBA" id="ARBA00022448"/>
    </source>
</evidence>
<dbReference type="AlphaFoldDB" id="A0AAV9N0D6"/>
<dbReference type="GO" id="GO:0005351">
    <property type="term" value="F:carbohydrate:proton symporter activity"/>
    <property type="evidence" value="ECO:0007669"/>
    <property type="project" value="TreeGrafter"/>
</dbReference>
<keyword evidence="11" id="KW-1185">Reference proteome</keyword>
<evidence type="ECO:0000256" key="8">
    <source>
        <dbReference type="SAM" id="Phobius"/>
    </source>
</evidence>
<reference evidence="10 11" key="1">
    <citation type="submission" date="2023-08" db="EMBL/GenBank/DDBJ databases">
        <title>Black Yeasts Isolated from many extreme environments.</title>
        <authorList>
            <person name="Coleine C."/>
            <person name="Stajich J.E."/>
            <person name="Selbmann L."/>
        </authorList>
    </citation>
    <scope>NUCLEOTIDE SEQUENCE [LARGE SCALE GENOMIC DNA]</scope>
    <source>
        <strain evidence="10 11">CCFEE 5792</strain>
    </source>
</reference>
<feature type="transmembrane region" description="Helical" evidence="8">
    <location>
        <begin position="152"/>
        <end position="172"/>
    </location>
</feature>
<dbReference type="RefSeq" id="XP_064702908.1">
    <property type="nucleotide sequence ID" value="XM_064850426.1"/>
</dbReference>
<feature type="transmembrane region" description="Helical" evidence="8">
    <location>
        <begin position="63"/>
        <end position="82"/>
    </location>
</feature>
<dbReference type="NCBIfam" id="TIGR00879">
    <property type="entry name" value="SP"/>
    <property type="match status" value="1"/>
</dbReference>
<sequence>MGFVPQFQYFNTKLALTCSLIAFSSFNYGFDNQGFATSQAMDAFTRRFGVFIAKQGKYVLEPYWLSLFNSLNYIGFAAGVIIGSLISKRYGRRMCVFCMSCYALITATIAVTSANREQIMAARILNYCYVGMELAVIPTYQSEIVPSQVRGFIVGTYQLSLLTGGLIVNSICRGTSELKDDRAWRIPLGMFYVVPSIILSLIWFVPESPRWLLLQGHNEDAKASLQKLREGAFSQNDIDSEFEELKYALEMEEEKGKFSQIFRGNHLKRTLLVIVVNFFQQATGQAFASQYGTIYVKSLGTINAFNFSLILAAVNITACTMCLFMVDRVGRKRLLLIGAAVQCAALMTMGGLGTPKPVTHSYKIGIVSSLALMTAGFSLAWAPLTYVVTTELPTLRLRDHTLRVGFVVNVVMNFAVNFSIPYLISPQYAGLDSKVGFIFGTIAFLALIFTWLFVPECKGKSLEQVDMMFNSGVPLRNFGSYQFQGPVTAGEQKNLNVKQNFHVAEAQKNFDSSQP</sequence>
<dbReference type="PANTHER" id="PTHR48022">
    <property type="entry name" value="PLASTIDIC GLUCOSE TRANSPORTER 4"/>
    <property type="match status" value="1"/>
</dbReference>
<organism evidence="10 11">
    <name type="scientific">Exophiala bonariae</name>
    <dbReference type="NCBI Taxonomy" id="1690606"/>
    <lineage>
        <taxon>Eukaryota</taxon>
        <taxon>Fungi</taxon>
        <taxon>Dikarya</taxon>
        <taxon>Ascomycota</taxon>
        <taxon>Pezizomycotina</taxon>
        <taxon>Eurotiomycetes</taxon>
        <taxon>Chaetothyriomycetidae</taxon>
        <taxon>Chaetothyriales</taxon>
        <taxon>Herpotrichiellaceae</taxon>
        <taxon>Exophiala</taxon>
    </lineage>
</organism>
<dbReference type="Gene3D" id="1.20.1250.20">
    <property type="entry name" value="MFS general substrate transporter like domains"/>
    <property type="match status" value="1"/>
</dbReference>
<dbReference type="InterPro" id="IPR003663">
    <property type="entry name" value="Sugar/inositol_transpt"/>
</dbReference>
<dbReference type="PANTHER" id="PTHR48022:SF2">
    <property type="entry name" value="PLASTIDIC GLUCOSE TRANSPORTER 4"/>
    <property type="match status" value="1"/>
</dbReference>
<evidence type="ECO:0000256" key="6">
    <source>
        <dbReference type="ARBA" id="ARBA00023136"/>
    </source>
</evidence>
<name>A0AAV9N0D6_9EURO</name>
<dbReference type="EMBL" id="JAVRRD010000026">
    <property type="protein sequence ID" value="KAK5047346.1"/>
    <property type="molecule type" value="Genomic_DNA"/>
</dbReference>
<dbReference type="GeneID" id="89975038"/>
<dbReference type="GO" id="GO:0016020">
    <property type="term" value="C:membrane"/>
    <property type="evidence" value="ECO:0007669"/>
    <property type="project" value="UniProtKB-SubCell"/>
</dbReference>
<comment type="caution">
    <text evidence="10">The sequence shown here is derived from an EMBL/GenBank/DDBJ whole genome shotgun (WGS) entry which is preliminary data.</text>
</comment>
<feature type="transmembrane region" description="Helical" evidence="8">
    <location>
        <begin position="184"/>
        <end position="205"/>
    </location>
</feature>
<dbReference type="InterPro" id="IPR020846">
    <property type="entry name" value="MFS_dom"/>
</dbReference>
<keyword evidence="3 7" id="KW-0813">Transport</keyword>
<dbReference type="FunFam" id="1.20.1250.20:FF:000078">
    <property type="entry name" value="MFS maltose transporter, putative"/>
    <property type="match status" value="1"/>
</dbReference>
<evidence type="ECO:0000256" key="4">
    <source>
        <dbReference type="ARBA" id="ARBA00022692"/>
    </source>
</evidence>
<dbReference type="Proteomes" id="UP001358417">
    <property type="component" value="Unassembled WGS sequence"/>
</dbReference>
<evidence type="ECO:0000256" key="2">
    <source>
        <dbReference type="ARBA" id="ARBA00010992"/>
    </source>
</evidence>
<proteinExistence type="inferred from homology"/>
<feature type="transmembrane region" description="Helical" evidence="8">
    <location>
        <begin position="305"/>
        <end position="326"/>
    </location>
</feature>
<feature type="transmembrane region" description="Helical" evidence="8">
    <location>
        <begin position="436"/>
        <end position="454"/>
    </location>
</feature>
<comment type="similarity">
    <text evidence="2 7">Belongs to the major facilitator superfamily. Sugar transporter (TC 2.A.1.1) family.</text>
</comment>
<feature type="transmembrane region" description="Helical" evidence="8">
    <location>
        <begin position="333"/>
        <end position="352"/>
    </location>
</feature>
<evidence type="ECO:0000313" key="11">
    <source>
        <dbReference type="Proteomes" id="UP001358417"/>
    </source>
</evidence>